<dbReference type="Pfam" id="PF12864">
    <property type="entry name" value="DUF3822"/>
    <property type="match status" value="1"/>
</dbReference>
<keyword evidence="2" id="KW-1185">Reference proteome</keyword>
<dbReference type="AlphaFoldDB" id="A0A1J1DWU4"/>
<gene>
    <name evidence="1" type="ORF">JBKA6_0317</name>
</gene>
<sequence length="278" mass="32102">MSLTLKTKNRDKSLDTLRGNLGLSIQLKSGGLCFCIYNHLIHRMLAVYEYTSTGTLQVSDVNEIFEQNDLFKNTFVKVTAGFSNLNFTLVPSELYNEKQIHEYASINFGFSDTEVLVSQTLKNLNAVAIYTIPQKIKTLLGKRWSDISWTHPSSSFIETLFRDNRIDGVFVYLEEDSMCISVIGDGKLKLYNSFEYKSAEEFIYYVLLVYEQAGINLDIVVLTLYGNISKTNENYEYLYKYVRNISFGQKNTNFTYSFELDSIPEHYFSILFNQHLCL</sequence>
<dbReference type="RefSeq" id="WP_096685218.1">
    <property type="nucleotide sequence ID" value="NZ_AP014564.1"/>
</dbReference>
<proteinExistence type="predicted"/>
<evidence type="ECO:0000313" key="2">
    <source>
        <dbReference type="Proteomes" id="UP000243197"/>
    </source>
</evidence>
<dbReference type="Proteomes" id="UP000243197">
    <property type="component" value="Chromosome"/>
</dbReference>
<organism evidence="1 2">
    <name type="scientific">Ichthyobacterium seriolicida</name>
    <dbReference type="NCBI Taxonomy" id="242600"/>
    <lineage>
        <taxon>Bacteria</taxon>
        <taxon>Pseudomonadati</taxon>
        <taxon>Bacteroidota</taxon>
        <taxon>Flavobacteriia</taxon>
        <taxon>Flavobacteriales</taxon>
        <taxon>Ichthyobacteriaceae</taxon>
        <taxon>Ichthyobacterium</taxon>
    </lineage>
</organism>
<dbReference type="Gene3D" id="3.30.420.250">
    <property type="match status" value="1"/>
</dbReference>
<accession>A0A1J1DWU4</accession>
<dbReference type="CDD" id="cd24013">
    <property type="entry name" value="ASKHA_ATPase_BT3980-like"/>
    <property type="match status" value="1"/>
</dbReference>
<evidence type="ECO:0008006" key="3">
    <source>
        <dbReference type="Google" id="ProtNLM"/>
    </source>
</evidence>
<dbReference type="KEGG" id="ise:JBKA6_0317"/>
<dbReference type="InterPro" id="IPR024213">
    <property type="entry name" value="DUF3822"/>
</dbReference>
<evidence type="ECO:0000313" key="1">
    <source>
        <dbReference type="EMBL" id="BAV94330.1"/>
    </source>
</evidence>
<reference evidence="1 2" key="1">
    <citation type="submission" date="2014-03" db="EMBL/GenBank/DDBJ databases">
        <title>complete genome sequence of Flavobacteriaceae bacterium JBKA-6.</title>
        <authorList>
            <person name="Takano T."/>
            <person name="Nakamura Y."/>
            <person name="Takuma S."/>
            <person name="Yasuike M."/>
            <person name="Matsuyama T."/>
            <person name="Sakai T."/>
            <person name="Fujiwara A."/>
            <person name="Kimoto K."/>
            <person name="Fukuda Y."/>
            <person name="Kondo H."/>
            <person name="Hirono I."/>
            <person name="Nakayasu C."/>
        </authorList>
    </citation>
    <scope>NUCLEOTIDE SEQUENCE [LARGE SCALE GENOMIC DNA]</scope>
    <source>
        <strain evidence="1 2">JBKA-6</strain>
    </source>
</reference>
<protein>
    <recommendedName>
        <fullName evidence="3">DUF3822 domain-containing protein</fullName>
    </recommendedName>
</protein>
<name>A0A1J1DWU4_9FLAO</name>
<dbReference type="EMBL" id="AP014564">
    <property type="protein sequence ID" value="BAV94330.1"/>
    <property type="molecule type" value="Genomic_DNA"/>
</dbReference>
<dbReference type="OrthoDB" id="658622at2"/>
<dbReference type="Gene3D" id="3.30.420.260">
    <property type="match status" value="1"/>
</dbReference>